<sequence>MTKTLRTPEHVYLCQRLRQVRLDAGLTQADLAERLDKPQSFVAKVETQERRLDVIEFAKWMMACDSIDVAHQTITALAGGLHGEGQRP</sequence>
<dbReference type="SMART" id="SM00530">
    <property type="entry name" value="HTH_XRE"/>
    <property type="match status" value="1"/>
</dbReference>
<dbReference type="Pfam" id="PF01381">
    <property type="entry name" value="HTH_3"/>
    <property type="match status" value="1"/>
</dbReference>
<dbReference type="eggNOG" id="COG1396">
    <property type="taxonomic scope" value="Bacteria"/>
</dbReference>
<evidence type="ECO:0000313" key="2">
    <source>
        <dbReference type="EMBL" id="ABG32581.1"/>
    </source>
</evidence>
<dbReference type="Gene3D" id="1.10.260.40">
    <property type="entry name" value="lambda repressor-like DNA-binding domains"/>
    <property type="match status" value="1"/>
</dbReference>
<proteinExistence type="predicted"/>
<dbReference type="STRING" id="375451.RD1_3070"/>
<feature type="domain" description="HTH cro/C1-type" evidence="1">
    <location>
        <begin position="17"/>
        <end position="54"/>
    </location>
</feature>
<dbReference type="GO" id="GO:0003677">
    <property type="term" value="F:DNA binding"/>
    <property type="evidence" value="ECO:0007669"/>
    <property type="project" value="UniProtKB-KW"/>
</dbReference>
<dbReference type="InterPro" id="IPR001387">
    <property type="entry name" value="Cro/C1-type_HTH"/>
</dbReference>
<keyword evidence="2" id="KW-0238">DNA-binding</keyword>
<gene>
    <name evidence="2" type="ordered locus">RD1_3070</name>
</gene>
<evidence type="ECO:0000259" key="1">
    <source>
        <dbReference type="PROSITE" id="PS50943"/>
    </source>
</evidence>
<keyword evidence="3" id="KW-1185">Reference proteome</keyword>
<dbReference type="RefSeq" id="WP_011569197.1">
    <property type="nucleotide sequence ID" value="NC_008209.1"/>
</dbReference>
<dbReference type="CDD" id="cd00093">
    <property type="entry name" value="HTH_XRE"/>
    <property type="match status" value="1"/>
</dbReference>
<dbReference type="AlphaFoldDB" id="Q164L2"/>
<protein>
    <submittedName>
        <fullName evidence="2">DNA-binding protein, putative</fullName>
    </submittedName>
</protein>
<dbReference type="SUPFAM" id="SSF47413">
    <property type="entry name" value="lambda repressor-like DNA-binding domains"/>
    <property type="match status" value="1"/>
</dbReference>
<dbReference type="OrthoDB" id="9803379at2"/>
<reference evidence="2 3" key="1">
    <citation type="journal article" date="2007" name="J. Bacteriol.">
        <title>The complete genome sequence of Roseobacter denitrificans reveals a mixotrophic rather than photosynthetic metabolism.</title>
        <authorList>
            <person name="Swingley W.D."/>
            <person name="Sadekar S."/>
            <person name="Mastrian S.D."/>
            <person name="Matthies H.J."/>
            <person name="Hao J."/>
            <person name="Ramos H."/>
            <person name="Acharya C.R."/>
            <person name="Conrad A.L."/>
            <person name="Taylor H.L."/>
            <person name="Dejesa L.C."/>
            <person name="Shah M.K."/>
            <person name="O'huallachain M.E."/>
            <person name="Lince M.T."/>
            <person name="Blankenship R.E."/>
            <person name="Beatty J.T."/>
            <person name="Touchman J.W."/>
        </authorList>
    </citation>
    <scope>NUCLEOTIDE SEQUENCE [LARGE SCALE GENOMIC DNA]</scope>
    <source>
        <strain evidence="3">ATCC 33942 / OCh 114</strain>
    </source>
</reference>
<dbReference type="KEGG" id="rde:RD1_3070"/>
<name>Q164L2_ROSDO</name>
<dbReference type="Proteomes" id="UP000007029">
    <property type="component" value="Chromosome"/>
</dbReference>
<accession>Q164L2</accession>
<organism evidence="2 3">
    <name type="scientific">Roseobacter denitrificans (strain ATCC 33942 / OCh 114)</name>
    <name type="common">Erythrobacter sp. (strain OCh 114)</name>
    <name type="synonym">Roseobacter denitrificans</name>
    <dbReference type="NCBI Taxonomy" id="375451"/>
    <lineage>
        <taxon>Bacteria</taxon>
        <taxon>Pseudomonadati</taxon>
        <taxon>Pseudomonadota</taxon>
        <taxon>Alphaproteobacteria</taxon>
        <taxon>Rhodobacterales</taxon>
        <taxon>Roseobacteraceae</taxon>
        <taxon>Roseobacter</taxon>
    </lineage>
</organism>
<dbReference type="InterPro" id="IPR010982">
    <property type="entry name" value="Lambda_DNA-bd_dom_sf"/>
</dbReference>
<dbReference type="PROSITE" id="PS50943">
    <property type="entry name" value="HTH_CROC1"/>
    <property type="match status" value="1"/>
</dbReference>
<evidence type="ECO:0000313" key="3">
    <source>
        <dbReference type="Proteomes" id="UP000007029"/>
    </source>
</evidence>
<dbReference type="EMBL" id="CP000362">
    <property type="protein sequence ID" value="ABG32581.1"/>
    <property type="molecule type" value="Genomic_DNA"/>
</dbReference>
<dbReference type="HOGENOM" id="CLU_066192_30_1_5"/>